<dbReference type="Proteomes" id="UP000760860">
    <property type="component" value="Unassembled WGS sequence"/>
</dbReference>
<dbReference type="SMART" id="SM00248">
    <property type="entry name" value="ANK"/>
    <property type="match status" value="6"/>
</dbReference>
<comment type="caution">
    <text evidence="1">The sequence shown here is derived from an EMBL/GenBank/DDBJ whole genome shotgun (WGS) entry which is preliminary data.</text>
</comment>
<dbReference type="PROSITE" id="PS50088">
    <property type="entry name" value="ANK_REPEAT"/>
    <property type="match status" value="1"/>
</dbReference>
<dbReference type="Pfam" id="PF12796">
    <property type="entry name" value="Ank_2"/>
    <property type="match status" value="2"/>
</dbReference>
<sequence>MTVTPDDLHSSVRVLCPAASSQRRRAARPGSIHLRLPWPRPVPLSVRGLRVPLAPQLDLAQLLGFKRAFRWLLGHFSGCWTPVMVPEAAAKNGDLTMLQFLLQHDTGRDFKCRSVEVLLEAATSFETRPTLPKDWKGPGNLELAELFLPRGRKIMEFAVGCPHLDVLKMVMEAGILRLDEDGAAEMNELLVPHGRLDLTQRVFQLYSPPRPRSDGDVNWKSYGEDVEHDHILCIAAEEGHVDVMQYLFDEGADDQYPDSLFRAVRKGHLNAVKWLLNHHSYAELREDERVIEEAARNGRLEIIQLLHDLDSSAGRKPPSSTQSAETSFWWSRSYSTMDLAASNGHLDVVQWLHLNRPRTCSSNAMDAAAANGYLDVVKWLHANRSEGCTKSAMDIAASNGHLDVIQWLYVNNSVGCSTLAMLHSGHDHVSIF</sequence>
<dbReference type="SUPFAM" id="SSF48403">
    <property type="entry name" value="Ankyrin repeat"/>
    <property type="match status" value="1"/>
</dbReference>
<dbReference type="EMBL" id="RCMV01000066">
    <property type="protein sequence ID" value="KAG3226122.1"/>
    <property type="molecule type" value="Genomic_DNA"/>
</dbReference>
<gene>
    <name evidence="1" type="ORF">PC129_g3298</name>
</gene>
<protein>
    <submittedName>
        <fullName evidence="1">Uncharacterized protein</fullName>
    </submittedName>
</protein>
<evidence type="ECO:0000313" key="1">
    <source>
        <dbReference type="EMBL" id="KAG3226122.1"/>
    </source>
</evidence>
<dbReference type="InterPro" id="IPR036770">
    <property type="entry name" value="Ankyrin_rpt-contain_sf"/>
</dbReference>
<dbReference type="AlphaFoldDB" id="A0A8T1IT88"/>
<accession>A0A8T1IT88</accession>
<dbReference type="VEuPathDB" id="FungiDB:PC110_g10479"/>
<dbReference type="Gene3D" id="1.25.40.20">
    <property type="entry name" value="Ankyrin repeat-containing domain"/>
    <property type="match status" value="2"/>
</dbReference>
<name>A0A8T1IT88_9STRA</name>
<reference evidence="1" key="1">
    <citation type="submission" date="2018-05" db="EMBL/GenBank/DDBJ databases">
        <title>Effector identification in a new, highly contiguous assembly of the strawberry crown rot pathogen Phytophthora cactorum.</title>
        <authorList>
            <person name="Armitage A.D."/>
            <person name="Nellist C.F."/>
            <person name="Bates H."/>
            <person name="Vickerstaff R.J."/>
            <person name="Harrison R.J."/>
        </authorList>
    </citation>
    <scope>NUCLEOTIDE SEQUENCE</scope>
    <source>
        <strain evidence="1">P421</strain>
    </source>
</reference>
<evidence type="ECO:0000313" key="2">
    <source>
        <dbReference type="Proteomes" id="UP000760860"/>
    </source>
</evidence>
<proteinExistence type="predicted"/>
<dbReference type="PANTHER" id="PTHR46586:SF3">
    <property type="entry name" value="ANKYRIN REPEAT-CONTAINING PROTEIN"/>
    <property type="match status" value="1"/>
</dbReference>
<dbReference type="InterPro" id="IPR002110">
    <property type="entry name" value="Ankyrin_rpt"/>
</dbReference>
<organism evidence="1 2">
    <name type="scientific">Phytophthora cactorum</name>
    <dbReference type="NCBI Taxonomy" id="29920"/>
    <lineage>
        <taxon>Eukaryota</taxon>
        <taxon>Sar</taxon>
        <taxon>Stramenopiles</taxon>
        <taxon>Oomycota</taxon>
        <taxon>Peronosporomycetes</taxon>
        <taxon>Peronosporales</taxon>
        <taxon>Peronosporaceae</taxon>
        <taxon>Phytophthora</taxon>
    </lineage>
</organism>
<dbReference type="PANTHER" id="PTHR46586">
    <property type="entry name" value="ANKYRIN REPEAT-CONTAINING PROTEIN"/>
    <property type="match status" value="1"/>
</dbReference>
<dbReference type="InterPro" id="IPR052050">
    <property type="entry name" value="SecEffector_AnkRepeat"/>
</dbReference>